<gene>
    <name evidence="2" type="ORF">ABN16_12910</name>
</gene>
<proteinExistence type="predicted"/>
<evidence type="ECO:0000256" key="1">
    <source>
        <dbReference type="SAM" id="SignalP"/>
    </source>
</evidence>
<feature type="signal peptide" evidence="1">
    <location>
        <begin position="1"/>
        <end position="33"/>
    </location>
</feature>
<dbReference type="Proteomes" id="UP000036000">
    <property type="component" value="Chromosome"/>
</dbReference>
<evidence type="ECO:0000313" key="2">
    <source>
        <dbReference type="EMBL" id="AKP65820.1"/>
    </source>
</evidence>
<keyword evidence="3" id="KW-1185">Reference proteome</keyword>
<feature type="chain" id="PRO_5042194497" evidence="1">
    <location>
        <begin position="34"/>
        <end position="543"/>
    </location>
</feature>
<sequence length="543" mass="59899">MNVLRGLKYSLATILALTSLGVALNTGSTTVYAMGNIYTGKNDVTWAPKWQGDDSKEGFSRYGQSGVGQYIGGASWGKDGMQSWKPKNGTTFKFYNMGKDPNSGKQVDVWATLSDFKGVGGVGYKTKNEMSINMFSSGSESMKVKFTFRYHKTSTQVKWNDDIIGLAYTDLEPAKLGVNGRFGSSFNQSVTSITDTLHWNPWSTSTGGNTWLDTNQANKGIFQVQNKLNLPSNSQIQNKNGKAFDPRRKKIVNEKIGSPNKLNLHYIWNNEGSRDLNPAIHYAGGIGEYAANGTKSITVLLKGHSSGNNEFVFTGAPVAKKATKTTIAKSITYKGKTTTKNTLKDKHDSMVYNLNATVSAKKGATLSDSLPKRFTVTKISSVANFSHNSVAEVNSTHKFSAKLLNDKLAGKNKKITFHITGNMGDYMDDHPNVDLKWPVANQSTWYQKTTRTLKSNKVTTMYNENPNEGKGKVIFKFIDFDHHTHSLKANKVITKLAKGKTYKPAASIKWKTNGKTYKYVMGKTDGRSGGTPKAYMHTNFQDI</sequence>
<keyword evidence="1" id="KW-0732">Signal</keyword>
<protein>
    <submittedName>
        <fullName evidence="2">Uncharacterized protein</fullName>
    </submittedName>
</protein>
<evidence type="ECO:0000313" key="3">
    <source>
        <dbReference type="Proteomes" id="UP000036000"/>
    </source>
</evidence>
<name>A0AAC8ZH67_9LACO</name>
<dbReference type="RefSeq" id="WP_048736103.1">
    <property type="nucleotide sequence ID" value="NZ_CP012033.1"/>
</dbReference>
<dbReference type="EMBL" id="CP012033">
    <property type="protein sequence ID" value="AKP65820.1"/>
    <property type="molecule type" value="Genomic_DNA"/>
</dbReference>
<dbReference type="AlphaFoldDB" id="A0AAC8ZH67"/>
<dbReference type="KEGG" id="lko:ABN16_12910"/>
<reference evidence="2 3" key="1">
    <citation type="submission" date="2015-07" db="EMBL/GenBank/DDBJ databases">
        <title>Lactobacillus korensis/26-25/ whole genome sequencing.</title>
        <authorList>
            <person name="Kim M.K."/>
            <person name="Im W.-T."/>
            <person name="Srinivasan S."/>
            <person name="Lee J.-J."/>
        </authorList>
    </citation>
    <scope>NUCLEOTIDE SEQUENCE [LARGE SCALE GENOMIC DNA]</scope>
    <source>
        <strain evidence="2 3">26-25</strain>
    </source>
</reference>
<organism evidence="2 3">
    <name type="scientific">Levilactobacillus koreensis</name>
    <dbReference type="NCBI Taxonomy" id="637971"/>
    <lineage>
        <taxon>Bacteria</taxon>
        <taxon>Bacillati</taxon>
        <taxon>Bacillota</taxon>
        <taxon>Bacilli</taxon>
        <taxon>Lactobacillales</taxon>
        <taxon>Lactobacillaceae</taxon>
        <taxon>Levilactobacillus</taxon>
    </lineage>
</organism>
<accession>A0AAC8ZH67</accession>